<dbReference type="Proteomes" id="UP000658690">
    <property type="component" value="Unassembled WGS sequence"/>
</dbReference>
<dbReference type="Pfam" id="PF00805">
    <property type="entry name" value="Pentapeptide"/>
    <property type="match status" value="1"/>
</dbReference>
<name>A0ABX1YYN1_9BACL</name>
<comment type="caution">
    <text evidence="1">The sequence shown here is derived from an EMBL/GenBank/DDBJ whole genome shotgun (WGS) entry which is preliminary data.</text>
</comment>
<keyword evidence="2" id="KW-1185">Reference proteome</keyword>
<proteinExistence type="predicted"/>
<sequence length="165" mass="18807">MTILKIHNERMFAVPLTEKKVLDSNNGLELQDLRNEEINKVCFKGATFKYNDLRDTSIAHSNFVNSKWNHIYFSNVTIDMIQMGGTIFENIVRPSAEKSHLLEEPGTDNWVNVEPVIFKNSDLSTAIFDSCNLTNVELKNCNINGLSIDGVLIKDLLEQYNKNLN</sequence>
<dbReference type="EMBL" id="WHOC01000057">
    <property type="protein sequence ID" value="NOU86248.1"/>
    <property type="molecule type" value="Genomic_DNA"/>
</dbReference>
<evidence type="ECO:0008006" key="3">
    <source>
        <dbReference type="Google" id="ProtNLM"/>
    </source>
</evidence>
<dbReference type="SUPFAM" id="SSF141571">
    <property type="entry name" value="Pentapeptide repeat-like"/>
    <property type="match status" value="1"/>
</dbReference>
<dbReference type="InterPro" id="IPR001646">
    <property type="entry name" value="5peptide_repeat"/>
</dbReference>
<dbReference type="Gene3D" id="2.160.20.80">
    <property type="entry name" value="E3 ubiquitin-protein ligase SopA"/>
    <property type="match status" value="2"/>
</dbReference>
<evidence type="ECO:0000313" key="2">
    <source>
        <dbReference type="Proteomes" id="UP000658690"/>
    </source>
</evidence>
<gene>
    <name evidence="1" type="ORF">GC102_10740</name>
</gene>
<reference evidence="1 2" key="1">
    <citation type="submission" date="2019-10" db="EMBL/GenBank/DDBJ databases">
        <title>Description of Paenibacillus choica sp. nov.</title>
        <authorList>
            <person name="Carlier A."/>
            <person name="Qi S."/>
        </authorList>
    </citation>
    <scope>NUCLEOTIDE SEQUENCE [LARGE SCALE GENOMIC DNA]</scope>
    <source>
        <strain evidence="1 2">LMG 31460</strain>
    </source>
</reference>
<organism evidence="1 2">
    <name type="scientific">Paenibacillus germinis</name>
    <dbReference type="NCBI Taxonomy" id="2654979"/>
    <lineage>
        <taxon>Bacteria</taxon>
        <taxon>Bacillati</taxon>
        <taxon>Bacillota</taxon>
        <taxon>Bacilli</taxon>
        <taxon>Bacillales</taxon>
        <taxon>Paenibacillaceae</taxon>
        <taxon>Paenibacillus</taxon>
    </lineage>
</organism>
<accession>A0ABX1YYN1</accession>
<evidence type="ECO:0000313" key="1">
    <source>
        <dbReference type="EMBL" id="NOU86248.1"/>
    </source>
</evidence>
<protein>
    <recommendedName>
        <fullName evidence="3">Pentapeptide repeat-containing protein</fullName>
    </recommendedName>
</protein>